<sequence>MSKKSDDRKNVVIIGGGGYGTGLARDLSAKLDASKYNLVLISARSYYIHLVAAVRFTVTSEGKLEDRALIPYDHLFINNNGTFVQGKVTAVEDFGKGRGGDVVLDNGEKVHYDALVLATGLTWGGALAFPDLDADVRSALADWRRKFAGASEIVFVGGGAVGIETAGEVRDAFPNKKITIVHSDNQLLNDAYPDKFRKAITKKVLAKKINLVLGDYVDTIPQEGSVGFTTRNGKAFPNADLVVPTSGGRPNTSFFATLGSNVLNERGFVKVNNTLEVPNHQGVFAFGDIIQWPEQKQLGKAAGQIATVSANLQSFLNGQKPAKIYKSPPEMIIIPVGKTSGVAYFGILWGIVLGDWASNMIKGKDLFVSMYRKNMGYST</sequence>
<dbReference type="EMBL" id="RWJN01000161">
    <property type="protein sequence ID" value="TCD65850.1"/>
    <property type="molecule type" value="Genomic_DNA"/>
</dbReference>
<evidence type="ECO:0000256" key="4">
    <source>
        <dbReference type="ARBA" id="ARBA00023002"/>
    </source>
</evidence>
<dbReference type="Proteomes" id="UP000292702">
    <property type="component" value="Unassembled WGS sequence"/>
</dbReference>
<dbReference type="STRING" id="92696.A0A4R0RCP8"/>
<evidence type="ECO:0000313" key="6">
    <source>
        <dbReference type="EMBL" id="TCD65850.1"/>
    </source>
</evidence>
<evidence type="ECO:0000256" key="2">
    <source>
        <dbReference type="ARBA" id="ARBA00022630"/>
    </source>
</evidence>
<evidence type="ECO:0000256" key="3">
    <source>
        <dbReference type="ARBA" id="ARBA00022827"/>
    </source>
</evidence>
<feature type="domain" description="FAD/NAD(P)-binding" evidence="5">
    <location>
        <begin position="10"/>
        <end position="297"/>
    </location>
</feature>
<comment type="caution">
    <text evidence="6">The sequence shown here is derived from an EMBL/GenBank/DDBJ whole genome shotgun (WGS) entry which is preliminary data.</text>
</comment>
<accession>A0A4R0RCP8</accession>
<name>A0A4R0RCP8_9APHY</name>
<dbReference type="InterPro" id="IPR036188">
    <property type="entry name" value="FAD/NAD-bd_sf"/>
</dbReference>
<dbReference type="GO" id="GO:0004174">
    <property type="term" value="F:electron-transferring-flavoprotein dehydrogenase activity"/>
    <property type="evidence" value="ECO:0007669"/>
    <property type="project" value="TreeGrafter"/>
</dbReference>
<dbReference type="PRINTS" id="PR00368">
    <property type="entry name" value="FADPNR"/>
</dbReference>
<dbReference type="InterPro" id="IPR023753">
    <property type="entry name" value="FAD/NAD-binding_dom"/>
</dbReference>
<proteinExistence type="inferred from homology"/>
<dbReference type="OrthoDB" id="202203at2759"/>
<dbReference type="PRINTS" id="PR00411">
    <property type="entry name" value="PNDRDTASEI"/>
</dbReference>
<protein>
    <recommendedName>
        <fullName evidence="5">FAD/NAD(P)-binding domain-containing protein</fullName>
    </recommendedName>
</protein>
<keyword evidence="7" id="KW-1185">Reference proteome</keyword>
<dbReference type="Pfam" id="PF07992">
    <property type="entry name" value="Pyr_redox_2"/>
    <property type="match status" value="1"/>
</dbReference>
<dbReference type="Gene3D" id="3.50.50.100">
    <property type="match status" value="1"/>
</dbReference>
<reference evidence="6 7" key="1">
    <citation type="submission" date="2018-11" db="EMBL/GenBank/DDBJ databases">
        <title>Genome assembly of Steccherinum ochraceum LE-BIN_3174, the white-rot fungus of the Steccherinaceae family (The Residual Polyporoid clade, Polyporales, Basidiomycota).</title>
        <authorList>
            <person name="Fedorova T.V."/>
            <person name="Glazunova O.A."/>
            <person name="Landesman E.O."/>
            <person name="Moiseenko K.V."/>
            <person name="Psurtseva N.V."/>
            <person name="Savinova O.S."/>
            <person name="Shakhova N.V."/>
            <person name="Tyazhelova T.V."/>
            <person name="Vasina D.V."/>
        </authorList>
    </citation>
    <scope>NUCLEOTIDE SEQUENCE [LARGE SCALE GENOMIC DNA]</scope>
    <source>
        <strain evidence="6 7">LE-BIN_3174</strain>
    </source>
</reference>
<keyword evidence="3" id="KW-0274">FAD</keyword>
<evidence type="ECO:0000313" key="7">
    <source>
        <dbReference type="Proteomes" id="UP000292702"/>
    </source>
</evidence>
<evidence type="ECO:0000259" key="5">
    <source>
        <dbReference type="Pfam" id="PF07992"/>
    </source>
</evidence>
<dbReference type="PANTHER" id="PTHR43735">
    <property type="entry name" value="APOPTOSIS-INDUCING FACTOR 1"/>
    <property type="match status" value="1"/>
</dbReference>
<dbReference type="GO" id="GO:0050660">
    <property type="term" value="F:flavin adenine dinucleotide binding"/>
    <property type="evidence" value="ECO:0007669"/>
    <property type="project" value="TreeGrafter"/>
</dbReference>
<comment type="similarity">
    <text evidence="1">Belongs to the FAD-dependent oxidoreductase family.</text>
</comment>
<keyword evidence="4" id="KW-0560">Oxidoreductase</keyword>
<gene>
    <name evidence="6" type="ORF">EIP91_002156</name>
</gene>
<dbReference type="GO" id="GO:0005737">
    <property type="term" value="C:cytoplasm"/>
    <property type="evidence" value="ECO:0007669"/>
    <property type="project" value="TreeGrafter"/>
</dbReference>
<dbReference type="PANTHER" id="PTHR43735:SF3">
    <property type="entry name" value="FERROPTOSIS SUPPRESSOR PROTEIN 1"/>
    <property type="match status" value="1"/>
</dbReference>
<keyword evidence="2" id="KW-0285">Flavoprotein</keyword>
<evidence type="ECO:0000256" key="1">
    <source>
        <dbReference type="ARBA" id="ARBA00006442"/>
    </source>
</evidence>
<dbReference type="AlphaFoldDB" id="A0A4R0RCP8"/>
<dbReference type="SUPFAM" id="SSF51905">
    <property type="entry name" value="FAD/NAD(P)-binding domain"/>
    <property type="match status" value="1"/>
</dbReference>
<organism evidence="6 7">
    <name type="scientific">Steccherinum ochraceum</name>
    <dbReference type="NCBI Taxonomy" id="92696"/>
    <lineage>
        <taxon>Eukaryota</taxon>
        <taxon>Fungi</taxon>
        <taxon>Dikarya</taxon>
        <taxon>Basidiomycota</taxon>
        <taxon>Agaricomycotina</taxon>
        <taxon>Agaricomycetes</taxon>
        <taxon>Polyporales</taxon>
        <taxon>Steccherinaceae</taxon>
        <taxon>Steccherinum</taxon>
    </lineage>
</organism>